<dbReference type="PANTHER" id="PTHR30561">
    <property type="entry name" value="SMR FAMILY PROTON-DEPENDENT DRUG EFFLUX TRANSPORTER SUGE"/>
    <property type="match status" value="1"/>
</dbReference>
<feature type="transmembrane region" description="Helical" evidence="11">
    <location>
        <begin position="97"/>
        <end position="114"/>
    </location>
</feature>
<evidence type="ECO:0000256" key="1">
    <source>
        <dbReference type="ARBA" id="ARBA00004651"/>
    </source>
</evidence>
<evidence type="ECO:0000256" key="10">
    <source>
        <dbReference type="ARBA" id="ARBA00023136"/>
    </source>
</evidence>
<evidence type="ECO:0000256" key="6">
    <source>
        <dbReference type="ARBA" id="ARBA00022692"/>
    </source>
</evidence>
<keyword evidence="8 11" id="KW-1133">Transmembrane helix</keyword>
<organism evidence="13 14">
    <name type="scientific">Maridesulfovibrio ferrireducens</name>
    <dbReference type="NCBI Taxonomy" id="246191"/>
    <lineage>
        <taxon>Bacteria</taxon>
        <taxon>Pseudomonadati</taxon>
        <taxon>Thermodesulfobacteriota</taxon>
        <taxon>Desulfovibrionia</taxon>
        <taxon>Desulfovibrionales</taxon>
        <taxon>Desulfovibrionaceae</taxon>
        <taxon>Maridesulfovibrio</taxon>
    </lineage>
</organism>
<dbReference type="GO" id="GO:0009245">
    <property type="term" value="P:lipid A biosynthetic process"/>
    <property type="evidence" value="ECO:0007669"/>
    <property type="project" value="UniProtKB-KW"/>
</dbReference>
<dbReference type="SUPFAM" id="SSF103481">
    <property type="entry name" value="Multidrug resistance efflux transporter EmrE"/>
    <property type="match status" value="1"/>
</dbReference>
<dbReference type="Gene3D" id="1.10.3730.20">
    <property type="match status" value="1"/>
</dbReference>
<dbReference type="Proteomes" id="UP000199053">
    <property type="component" value="Unassembled WGS sequence"/>
</dbReference>
<dbReference type="RefSeq" id="WP_092159406.1">
    <property type="nucleotide sequence ID" value="NZ_FNGA01000002.1"/>
</dbReference>
<keyword evidence="4" id="KW-0997">Cell inner membrane</keyword>
<dbReference type="Pfam" id="PF00892">
    <property type="entry name" value="EamA"/>
    <property type="match status" value="1"/>
</dbReference>
<evidence type="ECO:0000256" key="11">
    <source>
        <dbReference type="SAM" id="Phobius"/>
    </source>
</evidence>
<dbReference type="GO" id="GO:0009103">
    <property type="term" value="P:lipopolysaccharide biosynthetic process"/>
    <property type="evidence" value="ECO:0007669"/>
    <property type="project" value="UniProtKB-KW"/>
</dbReference>
<evidence type="ECO:0000313" key="13">
    <source>
        <dbReference type="EMBL" id="SDK80237.1"/>
    </source>
</evidence>
<dbReference type="GO" id="GO:0022857">
    <property type="term" value="F:transmembrane transporter activity"/>
    <property type="evidence" value="ECO:0007669"/>
    <property type="project" value="InterPro"/>
</dbReference>
<evidence type="ECO:0000256" key="5">
    <source>
        <dbReference type="ARBA" id="ARBA00022556"/>
    </source>
</evidence>
<evidence type="ECO:0000259" key="12">
    <source>
        <dbReference type="Pfam" id="PF00892"/>
    </source>
</evidence>
<comment type="subcellular location">
    <subcellularLocation>
        <location evidence="1">Cell membrane</location>
        <topology evidence="1">Multi-pass membrane protein</topology>
    </subcellularLocation>
</comment>
<dbReference type="EMBL" id="FNGA01000002">
    <property type="protein sequence ID" value="SDK80237.1"/>
    <property type="molecule type" value="Genomic_DNA"/>
</dbReference>
<sequence length="116" mass="12629">MEYLLVLVSVMMTTLGQIFQKLGAIRIKSEMAEGKGVLAAAANIHIVLGIGSLGLGAFLWLLVLSRMELSLAYPMMSIGYVLVTIASKYIFKEKVPLHRYAGIATIIFGIILISRS</sequence>
<keyword evidence="3" id="KW-0444">Lipid biosynthesis</keyword>
<evidence type="ECO:0000256" key="9">
    <source>
        <dbReference type="ARBA" id="ARBA00023098"/>
    </source>
</evidence>
<evidence type="ECO:0000256" key="8">
    <source>
        <dbReference type="ARBA" id="ARBA00022989"/>
    </source>
</evidence>
<evidence type="ECO:0000313" key="14">
    <source>
        <dbReference type="Proteomes" id="UP000199053"/>
    </source>
</evidence>
<dbReference type="STRING" id="246191.SAMN05660337_1285"/>
<keyword evidence="7" id="KW-0448">Lipopolysaccharide biosynthesis</keyword>
<dbReference type="PANTHER" id="PTHR30561:SF9">
    <property type="entry name" value="4-AMINO-4-DEOXY-L-ARABINOSE-PHOSPHOUNDECAPRENOL FLIPPASE SUBUNIT ARNF-RELATED"/>
    <property type="match status" value="1"/>
</dbReference>
<keyword evidence="10 11" id="KW-0472">Membrane</keyword>
<dbReference type="InterPro" id="IPR037185">
    <property type="entry name" value="EmrE-like"/>
</dbReference>
<feature type="transmembrane region" description="Helical" evidence="11">
    <location>
        <begin position="71"/>
        <end position="91"/>
    </location>
</feature>
<keyword evidence="14" id="KW-1185">Reference proteome</keyword>
<accession>A0A1G9EVN2</accession>
<keyword evidence="9" id="KW-0443">Lipid metabolism</keyword>
<keyword evidence="6 11" id="KW-0812">Transmembrane</keyword>
<keyword evidence="2" id="KW-1003">Cell membrane</keyword>
<evidence type="ECO:0000256" key="2">
    <source>
        <dbReference type="ARBA" id="ARBA00022475"/>
    </source>
</evidence>
<evidence type="ECO:0000256" key="3">
    <source>
        <dbReference type="ARBA" id="ARBA00022516"/>
    </source>
</evidence>
<gene>
    <name evidence="13" type="ORF">SAMN05660337_1285</name>
</gene>
<dbReference type="AlphaFoldDB" id="A0A1G9EVN2"/>
<evidence type="ECO:0000256" key="4">
    <source>
        <dbReference type="ARBA" id="ARBA00022519"/>
    </source>
</evidence>
<protein>
    <submittedName>
        <fullName evidence="13">Undecaprenyl phosphate-alpha-L-ara4N flippase subunit ArnE</fullName>
    </submittedName>
</protein>
<dbReference type="InterPro" id="IPR000620">
    <property type="entry name" value="EamA_dom"/>
</dbReference>
<dbReference type="GO" id="GO:0005886">
    <property type="term" value="C:plasma membrane"/>
    <property type="evidence" value="ECO:0007669"/>
    <property type="project" value="UniProtKB-SubCell"/>
</dbReference>
<dbReference type="InterPro" id="IPR000390">
    <property type="entry name" value="Small_drug/metabolite_transptr"/>
</dbReference>
<keyword evidence="5" id="KW-0441">Lipid A biosynthesis</keyword>
<feature type="transmembrane region" description="Helical" evidence="11">
    <location>
        <begin position="40"/>
        <end position="64"/>
    </location>
</feature>
<reference evidence="14" key="1">
    <citation type="submission" date="2016-10" db="EMBL/GenBank/DDBJ databases">
        <authorList>
            <person name="Varghese N."/>
            <person name="Submissions S."/>
        </authorList>
    </citation>
    <scope>NUCLEOTIDE SEQUENCE [LARGE SCALE GENOMIC DNA]</scope>
    <source>
        <strain evidence="14">DSM 16995</strain>
    </source>
</reference>
<feature type="domain" description="EamA" evidence="12">
    <location>
        <begin position="44"/>
        <end position="114"/>
    </location>
</feature>
<proteinExistence type="predicted"/>
<name>A0A1G9EVN2_9BACT</name>
<evidence type="ECO:0000256" key="7">
    <source>
        <dbReference type="ARBA" id="ARBA00022985"/>
    </source>
</evidence>
<dbReference type="OrthoDB" id="5460103at2"/>